<dbReference type="Pfam" id="PF01418">
    <property type="entry name" value="HTH_6"/>
    <property type="match status" value="1"/>
</dbReference>
<gene>
    <name evidence="6" type="primary">murR_2</name>
    <name evidence="6" type="ORF">ERS852471_00621</name>
</gene>
<dbReference type="AlphaFoldDB" id="A0A174AIF6"/>
<dbReference type="SUPFAM" id="SSF46689">
    <property type="entry name" value="Homeodomain-like"/>
    <property type="match status" value="1"/>
</dbReference>
<dbReference type="Gene3D" id="3.40.50.10490">
    <property type="entry name" value="Glucose-6-phosphate isomerase like protein, domain 1"/>
    <property type="match status" value="1"/>
</dbReference>
<dbReference type="GO" id="GO:0097367">
    <property type="term" value="F:carbohydrate derivative binding"/>
    <property type="evidence" value="ECO:0007669"/>
    <property type="project" value="InterPro"/>
</dbReference>
<dbReference type="CDD" id="cd05013">
    <property type="entry name" value="SIS_RpiR"/>
    <property type="match status" value="1"/>
</dbReference>
<keyword evidence="2" id="KW-0238">DNA-binding</keyword>
<dbReference type="GO" id="GO:1901135">
    <property type="term" value="P:carbohydrate derivative metabolic process"/>
    <property type="evidence" value="ECO:0007669"/>
    <property type="project" value="InterPro"/>
</dbReference>
<name>A0A174AIF6_9CLOT</name>
<sequence length="296" mass="33350">MLIIERLEQCDFSASEKTLIDYILKAKESIKDKTTKEIAKETFTSASTLVRIAQKLGFSGWNELKESYLKELEYLNSHFDSIDANIPFNKNDSILSIANKIANLQKEAIQDTLSLITYKDLEKAIKIITNSSYINLFAVSNNALISQEFKHNMSRIGKRVEMCTLQGEQTFAAYLAEKSSCAMIISYSGETPSLKNVVSALKHKNIPIIAITSIGGNSLSEDADCVLRICTREKLYSKIATFTTSTSIEYVLNVIYSCIFSLNYDQNLNSRIKASHYIESGRYSTVDIIKEDFKDK</sequence>
<organism evidence="6 7">
    <name type="scientific">Clostridium disporicum</name>
    <dbReference type="NCBI Taxonomy" id="84024"/>
    <lineage>
        <taxon>Bacteria</taxon>
        <taxon>Bacillati</taxon>
        <taxon>Bacillota</taxon>
        <taxon>Clostridia</taxon>
        <taxon>Eubacteriales</taxon>
        <taxon>Clostridiaceae</taxon>
        <taxon>Clostridium</taxon>
    </lineage>
</organism>
<dbReference type="SUPFAM" id="SSF53697">
    <property type="entry name" value="SIS domain"/>
    <property type="match status" value="1"/>
</dbReference>
<dbReference type="PANTHER" id="PTHR30514:SF10">
    <property type="entry name" value="MURR_RPIR FAMILY TRANSCRIPTIONAL REGULATOR"/>
    <property type="match status" value="1"/>
</dbReference>
<dbReference type="InterPro" id="IPR000281">
    <property type="entry name" value="HTH_RpiR"/>
</dbReference>
<dbReference type="PANTHER" id="PTHR30514">
    <property type="entry name" value="GLUCOKINASE"/>
    <property type="match status" value="1"/>
</dbReference>
<evidence type="ECO:0000313" key="7">
    <source>
        <dbReference type="Proteomes" id="UP000095594"/>
    </source>
</evidence>
<evidence type="ECO:0000256" key="1">
    <source>
        <dbReference type="ARBA" id="ARBA00023015"/>
    </source>
</evidence>
<accession>A0A174AIF6</accession>
<proteinExistence type="predicted"/>
<feature type="domain" description="SIS" evidence="5">
    <location>
        <begin position="124"/>
        <end position="265"/>
    </location>
</feature>
<dbReference type="GO" id="GO:0003677">
    <property type="term" value="F:DNA binding"/>
    <property type="evidence" value="ECO:0007669"/>
    <property type="project" value="UniProtKB-KW"/>
</dbReference>
<evidence type="ECO:0000259" key="5">
    <source>
        <dbReference type="PROSITE" id="PS51464"/>
    </source>
</evidence>
<dbReference type="GO" id="GO:0003700">
    <property type="term" value="F:DNA-binding transcription factor activity"/>
    <property type="evidence" value="ECO:0007669"/>
    <property type="project" value="InterPro"/>
</dbReference>
<keyword evidence="1" id="KW-0805">Transcription regulation</keyword>
<dbReference type="InterPro" id="IPR036388">
    <property type="entry name" value="WH-like_DNA-bd_sf"/>
</dbReference>
<evidence type="ECO:0000256" key="2">
    <source>
        <dbReference type="ARBA" id="ARBA00023125"/>
    </source>
</evidence>
<evidence type="ECO:0000256" key="3">
    <source>
        <dbReference type="ARBA" id="ARBA00023163"/>
    </source>
</evidence>
<dbReference type="InterPro" id="IPR009057">
    <property type="entry name" value="Homeodomain-like_sf"/>
</dbReference>
<dbReference type="PROSITE" id="PS51071">
    <property type="entry name" value="HTH_RPIR"/>
    <property type="match status" value="1"/>
</dbReference>
<dbReference type="InterPro" id="IPR047640">
    <property type="entry name" value="RpiR-like"/>
</dbReference>
<dbReference type="InterPro" id="IPR035472">
    <property type="entry name" value="RpiR-like_SIS"/>
</dbReference>
<evidence type="ECO:0000259" key="4">
    <source>
        <dbReference type="PROSITE" id="PS51071"/>
    </source>
</evidence>
<feature type="domain" description="HTH rpiR-type" evidence="4">
    <location>
        <begin position="1"/>
        <end position="75"/>
    </location>
</feature>
<dbReference type="EMBL" id="CYZX01000003">
    <property type="protein sequence ID" value="CUN88471.1"/>
    <property type="molecule type" value="Genomic_DNA"/>
</dbReference>
<dbReference type="Pfam" id="PF01380">
    <property type="entry name" value="SIS"/>
    <property type="match status" value="1"/>
</dbReference>
<dbReference type="RefSeq" id="WP_055263816.1">
    <property type="nucleotide sequence ID" value="NZ_CABIXQ010000003.1"/>
</dbReference>
<evidence type="ECO:0000313" key="6">
    <source>
        <dbReference type="EMBL" id="CUN88471.1"/>
    </source>
</evidence>
<dbReference type="InterPro" id="IPR001347">
    <property type="entry name" value="SIS_dom"/>
</dbReference>
<reference evidence="6 7" key="1">
    <citation type="submission" date="2015-09" db="EMBL/GenBank/DDBJ databases">
        <authorList>
            <consortium name="Pathogen Informatics"/>
        </authorList>
    </citation>
    <scope>NUCLEOTIDE SEQUENCE [LARGE SCALE GENOMIC DNA]</scope>
    <source>
        <strain evidence="6 7">2789STDY5834856</strain>
    </source>
</reference>
<protein>
    <submittedName>
        <fullName evidence="6">Transcriptional regulator, RpiR family</fullName>
    </submittedName>
</protein>
<dbReference type="Proteomes" id="UP000095594">
    <property type="component" value="Unassembled WGS sequence"/>
</dbReference>
<dbReference type="Gene3D" id="1.10.10.10">
    <property type="entry name" value="Winged helix-like DNA-binding domain superfamily/Winged helix DNA-binding domain"/>
    <property type="match status" value="1"/>
</dbReference>
<dbReference type="InterPro" id="IPR046348">
    <property type="entry name" value="SIS_dom_sf"/>
</dbReference>
<keyword evidence="3" id="KW-0804">Transcription</keyword>
<dbReference type="PROSITE" id="PS51464">
    <property type="entry name" value="SIS"/>
    <property type="match status" value="1"/>
</dbReference>
<dbReference type="OrthoDB" id="63027at2"/>